<dbReference type="EMBL" id="UOGL01000266">
    <property type="protein sequence ID" value="VAX38852.1"/>
    <property type="molecule type" value="Genomic_DNA"/>
</dbReference>
<reference evidence="1" key="1">
    <citation type="submission" date="2018-06" db="EMBL/GenBank/DDBJ databases">
        <authorList>
            <person name="Zhirakovskaya E."/>
        </authorList>
    </citation>
    <scope>NUCLEOTIDE SEQUENCE</scope>
</reference>
<protein>
    <recommendedName>
        <fullName evidence="2">DUF4276 family protein</fullName>
    </recommendedName>
</protein>
<dbReference type="InterPro" id="IPR025455">
    <property type="entry name" value="DUF4276"/>
</dbReference>
<accession>A0A3B1DDK6</accession>
<organism evidence="1">
    <name type="scientific">hydrothermal vent metagenome</name>
    <dbReference type="NCBI Taxonomy" id="652676"/>
    <lineage>
        <taxon>unclassified sequences</taxon>
        <taxon>metagenomes</taxon>
        <taxon>ecological metagenomes</taxon>
    </lineage>
</organism>
<sequence>MKFILLVEGHTEKISIESFFKKWLDPQLKHPIQIQSVRFNGGGDFKRKMIKKTNDYLNSRQNEEIIAVIGLLDLYGTDIFPSRLTSVKDRYEWGVNHFEKLVNCSNRFHMFFAVHEYEAWLLSQPGIFPKNMQNDLKKISRPETVNFDRPPAKHLDNLYKKHMDRGYKKRVYGQQLFRKLVPDTAIKKCPYLREMLSTMLKLAQEAGV</sequence>
<dbReference type="AlphaFoldDB" id="A0A3B1DDK6"/>
<evidence type="ECO:0000313" key="1">
    <source>
        <dbReference type="EMBL" id="VAX38852.1"/>
    </source>
</evidence>
<name>A0A3B1DDK6_9ZZZZ</name>
<proteinExistence type="predicted"/>
<gene>
    <name evidence="1" type="ORF">MNBD_PLANCTO02-3326</name>
</gene>
<dbReference type="Pfam" id="PF14103">
    <property type="entry name" value="DUF4276"/>
    <property type="match status" value="1"/>
</dbReference>
<evidence type="ECO:0008006" key="2">
    <source>
        <dbReference type="Google" id="ProtNLM"/>
    </source>
</evidence>